<sequence length="228" mass="24509">MSSPVLRLTKVERTYVTDSGQLPVLRGVDLELMAGEIVGLIGPSGSGKSSLLHSAGLLERPDGGTVEIGGQNCSDMKDGARTRVRLSQVGFVYQFHHLLPEFSALQNVGMPGMIAGRGEAWSAERATELLTQLGLGERLHHQPGQLSGGEQQRVAIARALTNQPRLLLADEPTGNLDPETAAVVFQALYDLARGQGVAALIATHNLELARFMDRVFTLKDGHLEPWQG</sequence>
<dbReference type="InterPro" id="IPR003593">
    <property type="entry name" value="AAA+_ATPase"/>
</dbReference>
<dbReference type="RefSeq" id="WP_307346166.1">
    <property type="nucleotide sequence ID" value="NZ_JAUSVS010000001.1"/>
</dbReference>
<reference evidence="6 7" key="1">
    <citation type="submission" date="2023-07" db="EMBL/GenBank/DDBJ databases">
        <title>Genomic Encyclopedia of Type Strains, Phase IV (KMG-IV): sequencing the most valuable type-strain genomes for metagenomic binning, comparative biology and taxonomic classification.</title>
        <authorList>
            <person name="Goeker M."/>
        </authorList>
    </citation>
    <scope>NUCLEOTIDE SEQUENCE [LARGE SCALE GENOMIC DNA]</scope>
    <source>
        <strain evidence="6 7">DSM 18695</strain>
    </source>
</reference>
<evidence type="ECO:0000313" key="6">
    <source>
        <dbReference type="EMBL" id="MDQ0463009.1"/>
    </source>
</evidence>
<evidence type="ECO:0000256" key="3">
    <source>
        <dbReference type="ARBA" id="ARBA00022741"/>
    </source>
</evidence>
<name>A0ABU0IM16_9CAUL</name>
<dbReference type="Gene3D" id="3.40.50.300">
    <property type="entry name" value="P-loop containing nucleotide triphosphate hydrolases"/>
    <property type="match status" value="1"/>
</dbReference>
<dbReference type="PANTHER" id="PTHR24220">
    <property type="entry name" value="IMPORT ATP-BINDING PROTEIN"/>
    <property type="match status" value="1"/>
</dbReference>
<proteinExistence type="inferred from homology"/>
<keyword evidence="7" id="KW-1185">Reference proteome</keyword>
<dbReference type="GO" id="GO:0016787">
    <property type="term" value="F:hydrolase activity"/>
    <property type="evidence" value="ECO:0007669"/>
    <property type="project" value="UniProtKB-KW"/>
</dbReference>
<dbReference type="PROSITE" id="PS00211">
    <property type="entry name" value="ABC_TRANSPORTER_1"/>
    <property type="match status" value="1"/>
</dbReference>
<dbReference type="EC" id="3.6.3.-" evidence="6"/>
<comment type="similarity">
    <text evidence="1">Belongs to the ABC transporter superfamily.</text>
</comment>
<keyword evidence="2" id="KW-0813">Transport</keyword>
<comment type="caution">
    <text evidence="6">The sequence shown here is derived from an EMBL/GenBank/DDBJ whole genome shotgun (WGS) entry which is preliminary data.</text>
</comment>
<evidence type="ECO:0000313" key="7">
    <source>
        <dbReference type="Proteomes" id="UP001228905"/>
    </source>
</evidence>
<dbReference type="EMBL" id="JAUSVS010000001">
    <property type="protein sequence ID" value="MDQ0463009.1"/>
    <property type="molecule type" value="Genomic_DNA"/>
</dbReference>
<evidence type="ECO:0000256" key="4">
    <source>
        <dbReference type="ARBA" id="ARBA00022840"/>
    </source>
</evidence>
<dbReference type="InterPro" id="IPR027417">
    <property type="entry name" value="P-loop_NTPase"/>
</dbReference>
<gene>
    <name evidence="6" type="ORF">QO010_000757</name>
</gene>
<dbReference type="InterPro" id="IPR003439">
    <property type="entry name" value="ABC_transporter-like_ATP-bd"/>
</dbReference>
<evidence type="ECO:0000256" key="2">
    <source>
        <dbReference type="ARBA" id="ARBA00022448"/>
    </source>
</evidence>
<dbReference type="CDD" id="cd03255">
    <property type="entry name" value="ABC_MJ0796_LolCDE_FtsE"/>
    <property type="match status" value="1"/>
</dbReference>
<dbReference type="SMART" id="SM00382">
    <property type="entry name" value="AAA"/>
    <property type="match status" value="1"/>
</dbReference>
<keyword evidence="6" id="KW-0378">Hydrolase</keyword>
<keyword evidence="4 6" id="KW-0067">ATP-binding</keyword>
<dbReference type="InterPro" id="IPR017871">
    <property type="entry name" value="ABC_transporter-like_CS"/>
</dbReference>
<keyword evidence="3" id="KW-0547">Nucleotide-binding</keyword>
<evidence type="ECO:0000256" key="1">
    <source>
        <dbReference type="ARBA" id="ARBA00005417"/>
    </source>
</evidence>
<protein>
    <submittedName>
        <fullName evidence="6">Lipoprotein-releasing system ATP-binding protein</fullName>
        <ecNumber evidence="6">3.6.3.-</ecNumber>
    </submittedName>
</protein>
<dbReference type="PANTHER" id="PTHR24220:SF689">
    <property type="entry name" value="LIPOPROTEIN-RELEASING SYSTEM ATP-BINDING PROTEIN LOLD"/>
    <property type="match status" value="1"/>
</dbReference>
<accession>A0ABU0IM16</accession>
<evidence type="ECO:0000259" key="5">
    <source>
        <dbReference type="PROSITE" id="PS50893"/>
    </source>
</evidence>
<dbReference type="InterPro" id="IPR017911">
    <property type="entry name" value="MacB-like_ATP-bd"/>
</dbReference>
<dbReference type="InterPro" id="IPR015854">
    <property type="entry name" value="ABC_transpr_LolD-like"/>
</dbReference>
<organism evidence="6 7">
    <name type="scientific">Caulobacter ginsengisoli</name>
    <dbReference type="NCBI Taxonomy" id="400775"/>
    <lineage>
        <taxon>Bacteria</taxon>
        <taxon>Pseudomonadati</taxon>
        <taxon>Pseudomonadota</taxon>
        <taxon>Alphaproteobacteria</taxon>
        <taxon>Caulobacterales</taxon>
        <taxon>Caulobacteraceae</taxon>
        <taxon>Caulobacter</taxon>
    </lineage>
</organism>
<dbReference type="SUPFAM" id="SSF52540">
    <property type="entry name" value="P-loop containing nucleoside triphosphate hydrolases"/>
    <property type="match status" value="1"/>
</dbReference>
<feature type="domain" description="ABC transporter" evidence="5">
    <location>
        <begin position="6"/>
        <end position="228"/>
    </location>
</feature>
<dbReference type="GO" id="GO:0005524">
    <property type="term" value="F:ATP binding"/>
    <property type="evidence" value="ECO:0007669"/>
    <property type="project" value="UniProtKB-KW"/>
</dbReference>
<dbReference type="PROSITE" id="PS50893">
    <property type="entry name" value="ABC_TRANSPORTER_2"/>
    <property type="match status" value="1"/>
</dbReference>
<dbReference type="Proteomes" id="UP001228905">
    <property type="component" value="Unassembled WGS sequence"/>
</dbReference>
<dbReference type="Pfam" id="PF00005">
    <property type="entry name" value="ABC_tran"/>
    <property type="match status" value="1"/>
</dbReference>
<keyword evidence="6" id="KW-0449">Lipoprotein</keyword>